<dbReference type="InterPro" id="IPR004875">
    <property type="entry name" value="DDE_SF_endonuclease_dom"/>
</dbReference>
<accession>G4ZWC1</accession>
<reference evidence="3 4" key="1">
    <citation type="journal article" date="2006" name="Science">
        <title>Phytophthora genome sequences uncover evolutionary origins and mechanisms of pathogenesis.</title>
        <authorList>
            <person name="Tyler B.M."/>
            <person name="Tripathy S."/>
            <person name="Zhang X."/>
            <person name="Dehal P."/>
            <person name="Jiang R.H."/>
            <person name="Aerts A."/>
            <person name="Arredondo F.D."/>
            <person name="Baxter L."/>
            <person name="Bensasson D."/>
            <person name="Beynon J.L."/>
            <person name="Chapman J."/>
            <person name="Damasceno C.M."/>
            <person name="Dorrance A.E."/>
            <person name="Dou D."/>
            <person name="Dickerman A.W."/>
            <person name="Dubchak I.L."/>
            <person name="Garbelotto M."/>
            <person name="Gijzen M."/>
            <person name="Gordon S.G."/>
            <person name="Govers F."/>
            <person name="Grunwald N.J."/>
            <person name="Huang W."/>
            <person name="Ivors K.L."/>
            <person name="Jones R.W."/>
            <person name="Kamoun S."/>
            <person name="Krampis K."/>
            <person name="Lamour K.H."/>
            <person name="Lee M.K."/>
            <person name="McDonald W.H."/>
            <person name="Medina M."/>
            <person name="Meijer H.J."/>
            <person name="Nordberg E.K."/>
            <person name="Maclean D.J."/>
            <person name="Ospina-Giraldo M.D."/>
            <person name="Morris P.F."/>
            <person name="Phuntumart V."/>
            <person name="Putnam N.H."/>
            <person name="Rash S."/>
            <person name="Rose J.K."/>
            <person name="Sakihama Y."/>
            <person name="Salamov A.A."/>
            <person name="Savidor A."/>
            <person name="Scheuring C.F."/>
            <person name="Smith B.M."/>
            <person name="Sobral B.W."/>
            <person name="Terry A."/>
            <person name="Torto-Alalibo T.A."/>
            <person name="Win J."/>
            <person name="Xu Z."/>
            <person name="Zhang H."/>
            <person name="Grigoriev I.V."/>
            <person name="Rokhsar D.S."/>
            <person name="Boore J.L."/>
        </authorList>
    </citation>
    <scope>NUCLEOTIDE SEQUENCE [LARGE SCALE GENOMIC DNA]</scope>
    <source>
        <strain evidence="3 4">P6497</strain>
    </source>
</reference>
<dbReference type="AlphaFoldDB" id="G4ZWC1"/>
<feature type="region of interest" description="Disordered" evidence="1">
    <location>
        <begin position="1"/>
        <end position="32"/>
    </location>
</feature>
<proteinExistence type="predicted"/>
<feature type="domain" description="DDE-1" evidence="2">
    <location>
        <begin position="90"/>
        <end position="164"/>
    </location>
</feature>
<evidence type="ECO:0000313" key="3">
    <source>
        <dbReference type="EMBL" id="EGZ11648.1"/>
    </source>
</evidence>
<dbReference type="RefSeq" id="XP_009531981.1">
    <property type="nucleotide sequence ID" value="XM_009533686.1"/>
</dbReference>
<evidence type="ECO:0000259" key="2">
    <source>
        <dbReference type="Pfam" id="PF03184"/>
    </source>
</evidence>
<organism evidence="3 4">
    <name type="scientific">Phytophthora sojae (strain P6497)</name>
    <name type="common">Soybean stem and root rot agent</name>
    <name type="synonym">Phytophthora megasperma f. sp. glycines</name>
    <dbReference type="NCBI Taxonomy" id="1094619"/>
    <lineage>
        <taxon>Eukaryota</taxon>
        <taxon>Sar</taxon>
        <taxon>Stramenopiles</taxon>
        <taxon>Oomycota</taxon>
        <taxon>Peronosporomycetes</taxon>
        <taxon>Peronosporales</taxon>
        <taxon>Peronosporaceae</taxon>
        <taxon>Phytophthora</taxon>
    </lineage>
</organism>
<dbReference type="Pfam" id="PF03184">
    <property type="entry name" value="DDE_1"/>
    <property type="match status" value="1"/>
</dbReference>
<dbReference type="EMBL" id="JH159157">
    <property type="protein sequence ID" value="EGZ11648.1"/>
    <property type="molecule type" value="Genomic_DNA"/>
</dbReference>
<dbReference type="GO" id="GO:0003676">
    <property type="term" value="F:nucleic acid binding"/>
    <property type="evidence" value="ECO:0007669"/>
    <property type="project" value="InterPro"/>
</dbReference>
<dbReference type="InParanoid" id="G4ZWC1"/>
<dbReference type="Proteomes" id="UP000002640">
    <property type="component" value="Unassembled WGS sequence"/>
</dbReference>
<evidence type="ECO:0000256" key="1">
    <source>
        <dbReference type="SAM" id="MobiDB-lite"/>
    </source>
</evidence>
<name>G4ZWC1_PHYSP</name>
<gene>
    <name evidence="3" type="ORF">PHYSODRAFT_303630</name>
</gene>
<evidence type="ECO:0000313" key="4">
    <source>
        <dbReference type="Proteomes" id="UP000002640"/>
    </source>
</evidence>
<protein>
    <recommendedName>
        <fullName evidence="2">DDE-1 domain-containing protein</fullName>
    </recommendedName>
</protein>
<sequence>MDGDTGGRINRPRHPQEQAQIRRYSTRSSQPQAVLRIESALRTKACSTASKPTNDGVVRAPLTALRHQHIGASRRVLLPKSRQKGTKQLKEQMSVCIAFNAGGSDRLPPALHRQSKEDVPLRGHDVFTELGVTYTNTGKAWMNTEKYCEWLSQLNTSMQMQRTMPSFWKTMNPPTMKYWLSVSSQTCEPATSCRLKVKGGEEESCLGQKMVLVVSEMKVGKHASVDISSVTNCGVIIVQDLQDLRAGNTLHTDVKIVSISNLISTQCFTNGADHIYAVEIPQHIIPKRLTLLLLIQ</sequence>
<dbReference type="KEGG" id="psoj:PHYSODRAFT_303630"/>
<keyword evidence="4" id="KW-1185">Reference proteome</keyword>
<dbReference type="GeneID" id="20642310"/>